<dbReference type="OrthoDB" id="128867at2759"/>
<evidence type="ECO:0000256" key="2">
    <source>
        <dbReference type="ARBA" id="ARBA00022737"/>
    </source>
</evidence>
<feature type="compositionally biased region" description="Polar residues" evidence="3">
    <location>
        <begin position="37"/>
        <end position="54"/>
    </location>
</feature>
<keyword evidence="1" id="KW-0853">WD repeat</keyword>
<evidence type="ECO:0000313" key="4">
    <source>
        <dbReference type="EMBL" id="TFY70959.1"/>
    </source>
</evidence>
<dbReference type="AlphaFoldDB" id="A0A4Y9ZC38"/>
<accession>A0A4Y9ZC38</accession>
<comment type="caution">
    <text evidence="4">The sequence shown here is derived from an EMBL/GenBank/DDBJ whole genome shotgun (WGS) entry which is preliminary data.</text>
</comment>
<organism evidence="4 5">
    <name type="scientific">Dentipellis fragilis</name>
    <dbReference type="NCBI Taxonomy" id="205917"/>
    <lineage>
        <taxon>Eukaryota</taxon>
        <taxon>Fungi</taxon>
        <taxon>Dikarya</taxon>
        <taxon>Basidiomycota</taxon>
        <taxon>Agaricomycotina</taxon>
        <taxon>Agaricomycetes</taxon>
        <taxon>Russulales</taxon>
        <taxon>Hericiaceae</taxon>
        <taxon>Dentipellis</taxon>
    </lineage>
</organism>
<dbReference type="EMBL" id="SEOQ01000073">
    <property type="protein sequence ID" value="TFY70959.1"/>
    <property type="molecule type" value="Genomic_DNA"/>
</dbReference>
<proteinExistence type="predicted"/>
<dbReference type="InterPro" id="IPR015943">
    <property type="entry name" value="WD40/YVTN_repeat-like_dom_sf"/>
</dbReference>
<evidence type="ECO:0000256" key="1">
    <source>
        <dbReference type="ARBA" id="ARBA00022574"/>
    </source>
</evidence>
<gene>
    <name evidence="4" type="ORF">EVG20_g2042</name>
</gene>
<feature type="region of interest" description="Disordered" evidence="3">
    <location>
        <begin position="1"/>
        <end position="54"/>
    </location>
</feature>
<dbReference type="InterPro" id="IPR036322">
    <property type="entry name" value="WD40_repeat_dom_sf"/>
</dbReference>
<dbReference type="PANTHER" id="PTHR44472:SF1">
    <property type="entry name" value="DDB1 AND CUL4 ASSOCIATED FACTOR 4"/>
    <property type="match status" value="1"/>
</dbReference>
<evidence type="ECO:0000313" key="5">
    <source>
        <dbReference type="Proteomes" id="UP000298327"/>
    </source>
</evidence>
<dbReference type="GO" id="GO:0080008">
    <property type="term" value="C:Cul4-RING E3 ubiquitin ligase complex"/>
    <property type="evidence" value="ECO:0007669"/>
    <property type="project" value="TreeGrafter"/>
</dbReference>
<reference evidence="4 5" key="1">
    <citation type="submission" date="2019-02" db="EMBL/GenBank/DDBJ databases">
        <title>Genome sequencing of the rare red list fungi Dentipellis fragilis.</title>
        <authorList>
            <person name="Buettner E."/>
            <person name="Kellner H."/>
        </authorList>
    </citation>
    <scope>NUCLEOTIDE SEQUENCE [LARGE SCALE GENOMIC DNA]</scope>
    <source>
        <strain evidence="4 5">DSM 105465</strain>
    </source>
</reference>
<dbReference type="SUPFAM" id="SSF50978">
    <property type="entry name" value="WD40 repeat-like"/>
    <property type="match status" value="1"/>
</dbReference>
<name>A0A4Y9ZC38_9AGAM</name>
<keyword evidence="5" id="KW-1185">Reference proteome</keyword>
<protein>
    <recommendedName>
        <fullName evidence="6">WD40 repeat-like protein</fullName>
    </recommendedName>
</protein>
<dbReference type="PANTHER" id="PTHR44472">
    <property type="entry name" value="DDB1- AND CUL4-ASSOCIATED FACTOR 4-RELATED"/>
    <property type="match status" value="1"/>
</dbReference>
<evidence type="ECO:0000256" key="3">
    <source>
        <dbReference type="SAM" id="MobiDB-lite"/>
    </source>
</evidence>
<dbReference type="Proteomes" id="UP000298327">
    <property type="component" value="Unassembled WGS sequence"/>
</dbReference>
<dbReference type="InterPro" id="IPR052254">
    <property type="entry name" value="CUL4-DDB1_E3_ligase_receptor"/>
</dbReference>
<keyword evidence="2" id="KW-0677">Repeat</keyword>
<sequence length="434" mass="48444">MPRDLPGFYFDPAKNRYFPLSSQPKPTKKPESDRAANASQSKQTNRTENQWSSSTVLKAKNAGSLYHSLQSARTAHNGRLRERSFRNIETSQLGATSRCDTAAFIPFNQAKISASRRASRSLYMKGKSSIYWAIHKAGFTRATSFGPSSNILYYDWSTERAVFITPSSHLVHDVWTSNFQDTSLVLGQSYHPTSDTGLLNLNVSIGMRKRALLYPDIDHERVYHKLPTGSDVLAVHQHQTMVYTGSRNGSIHRFDTRERTLSGLALLDDIFCKNSNSAIYLNVVNEWQLVVSTVRGNIELFDLRFPRGNRPVMSLHGQRNEHLLDLPHAISPCSKYLFAAGLDSRIRGWSLLTGQPLSPTPPISTTSTTPTPIPSFSSLSSNNNGLVRANPFHVNFDSVLTSLQAVEIGQQTCLYASSGDRLFRFLLGQQYIGP</sequence>
<dbReference type="Gene3D" id="2.130.10.10">
    <property type="entry name" value="YVTN repeat-like/Quinoprotein amine dehydrogenase"/>
    <property type="match status" value="1"/>
</dbReference>
<evidence type="ECO:0008006" key="6">
    <source>
        <dbReference type="Google" id="ProtNLM"/>
    </source>
</evidence>
<dbReference type="STRING" id="205917.A0A4Y9ZC38"/>